<evidence type="ECO:0000313" key="2">
    <source>
        <dbReference type="EMBL" id="RKN60786.1"/>
    </source>
</evidence>
<gene>
    <name evidence="2" type="ORF">D7M11_35770</name>
</gene>
<evidence type="ECO:0000256" key="1">
    <source>
        <dbReference type="SAM" id="Phobius"/>
    </source>
</evidence>
<keyword evidence="1" id="KW-0812">Transmembrane</keyword>
<comment type="caution">
    <text evidence="2">The sequence shown here is derived from an EMBL/GenBank/DDBJ whole genome shotgun (WGS) entry which is preliminary data.</text>
</comment>
<keyword evidence="1" id="KW-1133">Transmembrane helix</keyword>
<name>A0A3B0ANP7_9BACL</name>
<organism evidence="2 3">
    <name type="scientific">Paenibacillus ginsengarvi</name>
    <dbReference type="NCBI Taxonomy" id="400777"/>
    <lineage>
        <taxon>Bacteria</taxon>
        <taxon>Bacillati</taxon>
        <taxon>Bacillota</taxon>
        <taxon>Bacilli</taxon>
        <taxon>Bacillales</taxon>
        <taxon>Paenibacillaceae</taxon>
        <taxon>Paenibacillus</taxon>
    </lineage>
</organism>
<protein>
    <submittedName>
        <fullName evidence="2">Uncharacterized protein</fullName>
    </submittedName>
</protein>
<dbReference type="AlphaFoldDB" id="A0A3B0ANP7"/>
<reference evidence="2 3" key="1">
    <citation type="journal article" date="2007" name="Int. J. Syst. Evol. Microbiol.">
        <title>Paenibacillus ginsengarvi sp. nov., isolated from soil from ginseng cultivation.</title>
        <authorList>
            <person name="Yoon M.H."/>
            <person name="Ten L.N."/>
            <person name="Im W.T."/>
        </authorList>
    </citation>
    <scope>NUCLEOTIDE SEQUENCE [LARGE SCALE GENOMIC DNA]</scope>
    <source>
        <strain evidence="2 3">KCTC 13059</strain>
    </source>
</reference>
<dbReference type="EMBL" id="RBAH01000056">
    <property type="protein sequence ID" value="RKN60786.1"/>
    <property type="molecule type" value="Genomic_DNA"/>
</dbReference>
<dbReference type="OrthoDB" id="2610130at2"/>
<evidence type="ECO:0000313" key="3">
    <source>
        <dbReference type="Proteomes" id="UP000282311"/>
    </source>
</evidence>
<sequence length="148" mass="17362">MTNTWVIVFLVIVPAMAGLMVVFTWLSHISVQYSIGRKHRALEQIHLTSRIPSFWTEKYDRKLLSLERYGPDAPKAAEWRRRRRSRVLSELERLTEYTRRTRLVAEEDVRSVLLDDLEALRREWQETAPAAGPVRRGFPGNAEWSREG</sequence>
<dbReference type="RefSeq" id="WP_120752047.1">
    <property type="nucleotide sequence ID" value="NZ_RBAH01000056.1"/>
</dbReference>
<feature type="transmembrane region" description="Helical" evidence="1">
    <location>
        <begin position="6"/>
        <end position="31"/>
    </location>
</feature>
<accession>A0A3B0ANP7</accession>
<keyword evidence="3" id="KW-1185">Reference proteome</keyword>
<proteinExistence type="predicted"/>
<dbReference type="Proteomes" id="UP000282311">
    <property type="component" value="Unassembled WGS sequence"/>
</dbReference>
<keyword evidence="1" id="KW-0472">Membrane</keyword>